<protein>
    <recommendedName>
        <fullName evidence="1">N,N-dimethylformamidase beta subunit-like C-terminal domain-containing protein</fullName>
    </recommendedName>
</protein>
<evidence type="ECO:0000259" key="1">
    <source>
        <dbReference type="Pfam" id="PF20254"/>
    </source>
</evidence>
<dbReference type="OMA" id="GFYWSCA"/>
<dbReference type="Proteomes" id="UP000258309">
    <property type="component" value="Unassembled WGS sequence"/>
</dbReference>
<dbReference type="Pfam" id="PF20254">
    <property type="entry name" value="DMFA2_C"/>
    <property type="match status" value="1"/>
</dbReference>
<evidence type="ECO:0000313" key="2">
    <source>
        <dbReference type="EMBL" id="RFU27498.1"/>
    </source>
</evidence>
<dbReference type="AlphaFoldDB" id="A0A3E2H267"/>
<sequence>MTPTSVCPVPADYPPEIIGCRGRFQLARPGSFAIVESLGLKSNDTGIHMSLFIQPFLPESGHLQTLVSNLDTGNKTGVAVVINTTGEIEVWVGTGNNVEVVKSRFMPTKSRWTGIDLKVEDKEVDIIFTPKAQVLESAQLKKVSNATLKDAVLFASSSPLLIAGGYASSSTTSSPYVTSFYNGRIDSLCLETLGSKARMLATYDFARQISSDSIIDTSVASRHGLLVNAPSRAMKGHDWDGSEVDWTKAKYGYGAIHFHEDDLDDACWETDFKITIPEDARSGAYAVELGSKVALVMSTFTYLSYANEHMWDMTSPARLEVPNPDFTPLKDINYLKSTRRSDLGLSCYDVHKDLTGVIFSSSKRPILNLKPDYIHWALHRPREFSADMLMLAFLERSGIAYDVLTDHELHENGVSALTPYTTAITGCHPEYPSLESYSAYIGFAAQGGNLMYLGGNGFYWVSATDMLARPHRLEVRRGEQGVRTSFQQPGERMHSLNGTHGGLWRGRGRACNYLFGIGCCGEGTGPGVAYLPSPGILKGYPEVAFILDGVGETELIGEFGYGGGASGDEIDRYDEQYGSPKNAVVVASSVGHPDDFGLFPEDSGFPMKETLGTQTKLIRSDVVWYRTSSGGAVFSVGSINWYSSLGWDNYQNGVARITGNVLREFAKRKGQHVSDRWPQSKI</sequence>
<dbReference type="EMBL" id="NCSJ02000204">
    <property type="protein sequence ID" value="RFU27498.1"/>
    <property type="molecule type" value="Genomic_DNA"/>
</dbReference>
<name>A0A3E2H267_SCYLI</name>
<gene>
    <name evidence="2" type="ORF">B7463_g8842</name>
</gene>
<dbReference type="OrthoDB" id="5287072at2759"/>
<organism evidence="2 3">
    <name type="scientific">Scytalidium lignicola</name>
    <name type="common">Hyphomycete</name>
    <dbReference type="NCBI Taxonomy" id="5539"/>
    <lineage>
        <taxon>Eukaryota</taxon>
        <taxon>Fungi</taxon>
        <taxon>Dikarya</taxon>
        <taxon>Ascomycota</taxon>
        <taxon>Pezizomycotina</taxon>
        <taxon>Leotiomycetes</taxon>
        <taxon>Leotiomycetes incertae sedis</taxon>
        <taxon>Scytalidium</taxon>
    </lineage>
</organism>
<evidence type="ECO:0000313" key="3">
    <source>
        <dbReference type="Proteomes" id="UP000258309"/>
    </source>
</evidence>
<dbReference type="InterPro" id="IPR046540">
    <property type="entry name" value="DMFA2_C"/>
</dbReference>
<feature type="non-terminal residue" evidence="2">
    <location>
        <position position="682"/>
    </location>
</feature>
<proteinExistence type="predicted"/>
<comment type="caution">
    <text evidence="2">The sequence shown here is derived from an EMBL/GenBank/DDBJ whole genome shotgun (WGS) entry which is preliminary data.</text>
</comment>
<keyword evidence="3" id="KW-1185">Reference proteome</keyword>
<feature type="domain" description="N,N-dimethylformamidase beta subunit-like C-terminal" evidence="1">
    <location>
        <begin position="232"/>
        <end position="651"/>
    </location>
</feature>
<reference evidence="2 3" key="1">
    <citation type="submission" date="2018-05" db="EMBL/GenBank/DDBJ databases">
        <title>Draft genome sequence of Scytalidium lignicola DSM 105466, a ubiquitous saprotrophic fungus.</title>
        <authorList>
            <person name="Buettner E."/>
            <person name="Gebauer A.M."/>
            <person name="Hofrichter M."/>
            <person name="Liers C."/>
            <person name="Kellner H."/>
        </authorList>
    </citation>
    <scope>NUCLEOTIDE SEQUENCE [LARGE SCALE GENOMIC DNA]</scope>
    <source>
        <strain evidence="2 3">DSM 105466</strain>
    </source>
</reference>
<feature type="non-terminal residue" evidence="2">
    <location>
        <position position="1"/>
    </location>
</feature>
<accession>A0A3E2H267</accession>